<reference evidence="2 3" key="1">
    <citation type="submission" date="2019-05" db="EMBL/GenBank/DDBJ databases">
        <title>Another draft genome of Portunus trituberculatus and its Hox gene families provides insights of decapod evolution.</title>
        <authorList>
            <person name="Jeong J.-H."/>
            <person name="Song I."/>
            <person name="Kim S."/>
            <person name="Choi T."/>
            <person name="Kim D."/>
            <person name="Ryu S."/>
            <person name="Kim W."/>
        </authorList>
    </citation>
    <scope>NUCLEOTIDE SEQUENCE [LARGE SCALE GENOMIC DNA]</scope>
    <source>
        <tissue evidence="2">Muscle</tissue>
    </source>
</reference>
<dbReference type="Proteomes" id="UP000324222">
    <property type="component" value="Unassembled WGS sequence"/>
</dbReference>
<feature type="region of interest" description="Disordered" evidence="1">
    <location>
        <begin position="37"/>
        <end position="71"/>
    </location>
</feature>
<evidence type="ECO:0000313" key="3">
    <source>
        <dbReference type="Proteomes" id="UP000324222"/>
    </source>
</evidence>
<accession>A0A5B7JB54</accession>
<feature type="compositionally biased region" description="Polar residues" evidence="1">
    <location>
        <begin position="57"/>
        <end position="71"/>
    </location>
</feature>
<dbReference type="AlphaFoldDB" id="A0A5B7JB54"/>
<gene>
    <name evidence="2" type="ORF">E2C01_086968</name>
</gene>
<comment type="caution">
    <text evidence="2">The sequence shown here is derived from an EMBL/GenBank/DDBJ whole genome shotgun (WGS) entry which is preliminary data.</text>
</comment>
<name>A0A5B7JB54_PORTR</name>
<proteinExistence type="predicted"/>
<sequence length="71" mass="7936">MVNYDATTPVLLLVNCDPRMPPRKLYDQGSGTLYKRRRGAALESREGEAPRRGHEQGASTLAASFTMRLQE</sequence>
<keyword evidence="3" id="KW-1185">Reference proteome</keyword>
<dbReference type="EMBL" id="VSRR010089406">
    <property type="protein sequence ID" value="MPC91905.1"/>
    <property type="molecule type" value="Genomic_DNA"/>
</dbReference>
<feature type="compositionally biased region" description="Basic and acidic residues" evidence="1">
    <location>
        <begin position="43"/>
        <end position="55"/>
    </location>
</feature>
<evidence type="ECO:0000256" key="1">
    <source>
        <dbReference type="SAM" id="MobiDB-lite"/>
    </source>
</evidence>
<protein>
    <submittedName>
        <fullName evidence="2">Uncharacterized protein</fullName>
    </submittedName>
</protein>
<organism evidence="2 3">
    <name type="scientific">Portunus trituberculatus</name>
    <name type="common">Swimming crab</name>
    <name type="synonym">Neptunus trituberculatus</name>
    <dbReference type="NCBI Taxonomy" id="210409"/>
    <lineage>
        <taxon>Eukaryota</taxon>
        <taxon>Metazoa</taxon>
        <taxon>Ecdysozoa</taxon>
        <taxon>Arthropoda</taxon>
        <taxon>Crustacea</taxon>
        <taxon>Multicrustacea</taxon>
        <taxon>Malacostraca</taxon>
        <taxon>Eumalacostraca</taxon>
        <taxon>Eucarida</taxon>
        <taxon>Decapoda</taxon>
        <taxon>Pleocyemata</taxon>
        <taxon>Brachyura</taxon>
        <taxon>Eubrachyura</taxon>
        <taxon>Portunoidea</taxon>
        <taxon>Portunidae</taxon>
        <taxon>Portuninae</taxon>
        <taxon>Portunus</taxon>
    </lineage>
</organism>
<evidence type="ECO:0000313" key="2">
    <source>
        <dbReference type="EMBL" id="MPC91905.1"/>
    </source>
</evidence>